<reference evidence="4" key="1">
    <citation type="journal article" date="2019" name="Int. J. Syst. Evol. Microbiol.">
        <title>The Global Catalogue of Microorganisms (GCM) 10K type strain sequencing project: providing services to taxonomists for standard genome sequencing and annotation.</title>
        <authorList>
            <consortium name="The Broad Institute Genomics Platform"/>
            <consortium name="The Broad Institute Genome Sequencing Center for Infectious Disease"/>
            <person name="Wu L."/>
            <person name="Ma J."/>
        </authorList>
    </citation>
    <scope>NUCLEOTIDE SEQUENCE [LARGE SCALE GENOMIC DNA]</scope>
    <source>
        <strain evidence="4">JCM 17705</strain>
    </source>
</reference>
<accession>A0ABP8GF82</accession>
<name>A0ABP8GF82_9SPHI</name>
<keyword evidence="4" id="KW-1185">Reference proteome</keyword>
<dbReference type="Gene3D" id="2.60.120.1440">
    <property type="match status" value="1"/>
</dbReference>
<dbReference type="InterPro" id="IPR012373">
    <property type="entry name" value="Ferrdict_sens_TM"/>
</dbReference>
<evidence type="ECO:0000259" key="2">
    <source>
        <dbReference type="Pfam" id="PF16344"/>
    </source>
</evidence>
<organism evidence="3 4">
    <name type="scientific">Mucilaginibacter gynuensis</name>
    <dbReference type="NCBI Taxonomy" id="1302236"/>
    <lineage>
        <taxon>Bacteria</taxon>
        <taxon>Pseudomonadati</taxon>
        <taxon>Bacteroidota</taxon>
        <taxon>Sphingobacteriia</taxon>
        <taxon>Sphingobacteriales</taxon>
        <taxon>Sphingobacteriaceae</taxon>
        <taxon>Mucilaginibacter</taxon>
    </lineage>
</organism>
<dbReference type="Pfam" id="PF04773">
    <property type="entry name" value="FecR"/>
    <property type="match status" value="1"/>
</dbReference>
<dbReference type="Proteomes" id="UP001500582">
    <property type="component" value="Unassembled WGS sequence"/>
</dbReference>
<protein>
    <submittedName>
        <fullName evidence="3">FecR family protein</fullName>
    </submittedName>
</protein>
<dbReference type="Gene3D" id="3.55.50.30">
    <property type="match status" value="1"/>
</dbReference>
<evidence type="ECO:0000313" key="4">
    <source>
        <dbReference type="Proteomes" id="UP001500582"/>
    </source>
</evidence>
<feature type="domain" description="FecR protein" evidence="1">
    <location>
        <begin position="126"/>
        <end position="213"/>
    </location>
</feature>
<evidence type="ECO:0000259" key="1">
    <source>
        <dbReference type="Pfam" id="PF04773"/>
    </source>
</evidence>
<dbReference type="PANTHER" id="PTHR30273:SF2">
    <property type="entry name" value="PROTEIN FECR"/>
    <property type="match status" value="1"/>
</dbReference>
<evidence type="ECO:0000313" key="3">
    <source>
        <dbReference type="EMBL" id="GAA4323028.1"/>
    </source>
</evidence>
<dbReference type="PANTHER" id="PTHR30273">
    <property type="entry name" value="PERIPLASMIC SIGNAL SENSOR AND SIGMA FACTOR ACTIVATOR FECR-RELATED"/>
    <property type="match status" value="1"/>
</dbReference>
<dbReference type="EMBL" id="BAABFT010000005">
    <property type="protein sequence ID" value="GAA4323028.1"/>
    <property type="molecule type" value="Genomic_DNA"/>
</dbReference>
<dbReference type="RefSeq" id="WP_345211286.1">
    <property type="nucleotide sequence ID" value="NZ_BAABFT010000005.1"/>
</dbReference>
<sequence length="333" mass="37511">MQETEIKILLKKYIDQQCSPEELAFVLNYIQLPEGKQALEEMLLEDWNSFEIDKTAPTEDADRWYEQLNNRTTEQQPIPVLRSYAWLKYAAILLLVTGLGAWLLLEWLPKGTSGQLALLEKYNPRGQRTRITLQDSSVVYLGADSRLRYPELLNGNTREIFLEGEAFFEVKHDVKHPFIVHTGRVQTQVLGTSFKIEAFKNQRLKVAVATGKVSVGYKDHTDALRSLAILTPGKEVSLNAANKAVISTIAIADITGWADGSLAFNDARLDEIARELERWYNTKIIIKGDKLKAYSLNINVNGKAPVTLALDAIMGATGLKYRVNKHQIIISPK</sequence>
<comment type="caution">
    <text evidence="3">The sequence shown here is derived from an EMBL/GenBank/DDBJ whole genome shotgun (WGS) entry which is preliminary data.</text>
</comment>
<dbReference type="PIRSF" id="PIRSF018266">
    <property type="entry name" value="FecR"/>
    <property type="match status" value="1"/>
</dbReference>
<dbReference type="Pfam" id="PF16344">
    <property type="entry name" value="FecR_C"/>
    <property type="match status" value="1"/>
</dbReference>
<dbReference type="InterPro" id="IPR006860">
    <property type="entry name" value="FecR"/>
</dbReference>
<dbReference type="InterPro" id="IPR032508">
    <property type="entry name" value="FecR_C"/>
</dbReference>
<feature type="domain" description="Protein FecR C-terminal" evidence="2">
    <location>
        <begin position="262"/>
        <end position="330"/>
    </location>
</feature>
<proteinExistence type="predicted"/>
<gene>
    <name evidence="3" type="ORF">GCM10023149_23690</name>
</gene>